<gene>
    <name evidence="1" type="ORF">DHW29_11740</name>
</gene>
<organism evidence="1 2">
    <name type="scientific">Acinetobacter ursingii</name>
    <dbReference type="NCBI Taxonomy" id="108980"/>
    <lineage>
        <taxon>Bacteria</taxon>
        <taxon>Pseudomonadati</taxon>
        <taxon>Pseudomonadota</taxon>
        <taxon>Gammaproteobacteria</taxon>
        <taxon>Moraxellales</taxon>
        <taxon>Moraxellaceae</taxon>
        <taxon>Acinetobacter</taxon>
    </lineage>
</organism>
<keyword evidence="1" id="KW-0489">Methyltransferase</keyword>
<evidence type="ECO:0000313" key="1">
    <source>
        <dbReference type="EMBL" id="HCK30780.1"/>
    </source>
</evidence>
<dbReference type="Proteomes" id="UP000263596">
    <property type="component" value="Unassembled WGS sequence"/>
</dbReference>
<sequence length="47" mass="5633">PEVWVADSRVKNFSHPQYMKIDERSATTWPDLDEAKEFRNVSFYKTL</sequence>
<dbReference type="EMBL" id="DPVE01000201">
    <property type="protein sequence ID" value="HCK30780.1"/>
    <property type="molecule type" value="Genomic_DNA"/>
</dbReference>
<dbReference type="GO" id="GO:0032259">
    <property type="term" value="P:methylation"/>
    <property type="evidence" value="ECO:0007669"/>
    <property type="project" value="UniProtKB-KW"/>
</dbReference>
<proteinExistence type="predicted"/>
<dbReference type="AlphaFoldDB" id="A0A3D2SRL1"/>
<evidence type="ECO:0000313" key="2">
    <source>
        <dbReference type="Proteomes" id="UP000263596"/>
    </source>
</evidence>
<comment type="caution">
    <text evidence="1">The sequence shown here is derived from an EMBL/GenBank/DDBJ whole genome shotgun (WGS) entry which is preliminary data.</text>
</comment>
<protein>
    <submittedName>
        <fullName evidence="1">Methyltransferase</fullName>
    </submittedName>
</protein>
<keyword evidence="1" id="KW-0808">Transferase</keyword>
<feature type="non-terminal residue" evidence="1">
    <location>
        <position position="1"/>
    </location>
</feature>
<dbReference type="GO" id="GO:0008168">
    <property type="term" value="F:methyltransferase activity"/>
    <property type="evidence" value="ECO:0007669"/>
    <property type="project" value="UniProtKB-KW"/>
</dbReference>
<name>A0A3D2SRL1_9GAMM</name>
<reference evidence="1 2" key="1">
    <citation type="journal article" date="2018" name="Nat. Biotechnol.">
        <title>A standardized bacterial taxonomy based on genome phylogeny substantially revises the tree of life.</title>
        <authorList>
            <person name="Parks D.H."/>
            <person name="Chuvochina M."/>
            <person name="Waite D.W."/>
            <person name="Rinke C."/>
            <person name="Skarshewski A."/>
            <person name="Chaumeil P.A."/>
            <person name="Hugenholtz P."/>
        </authorList>
    </citation>
    <scope>NUCLEOTIDE SEQUENCE [LARGE SCALE GENOMIC DNA]</scope>
    <source>
        <strain evidence="1">UBA9669</strain>
    </source>
</reference>
<accession>A0A3D2SRL1</accession>